<keyword evidence="3" id="KW-0378">Hydrolase</keyword>
<evidence type="ECO:0000259" key="2">
    <source>
        <dbReference type="PROSITE" id="PS51194"/>
    </source>
</evidence>
<dbReference type="PROSITE" id="PS51194">
    <property type="entry name" value="HELICASE_CTER"/>
    <property type="match status" value="1"/>
</dbReference>
<evidence type="ECO:0000313" key="4">
    <source>
        <dbReference type="Proteomes" id="UP000601522"/>
    </source>
</evidence>
<feature type="compositionally biased region" description="Polar residues" evidence="1">
    <location>
        <begin position="394"/>
        <end position="405"/>
    </location>
</feature>
<dbReference type="InterPro" id="IPR029063">
    <property type="entry name" value="SAM-dependent_MTases_sf"/>
</dbReference>
<keyword evidence="3" id="KW-0547">Nucleotide-binding</keyword>
<feature type="domain" description="Helicase C-terminal" evidence="2">
    <location>
        <begin position="1976"/>
        <end position="2144"/>
    </location>
</feature>
<proteinExistence type="predicted"/>
<dbReference type="Pfam" id="PF04851">
    <property type="entry name" value="ResIII"/>
    <property type="match status" value="1"/>
</dbReference>
<reference evidence="3 4" key="1">
    <citation type="submission" date="2020-08" db="EMBL/GenBank/DDBJ databases">
        <title>Genome public.</title>
        <authorList>
            <person name="Liu C."/>
            <person name="Sun Q."/>
        </authorList>
    </citation>
    <scope>NUCLEOTIDE SEQUENCE [LARGE SCALE GENOMIC DNA]</scope>
    <source>
        <strain evidence="3 4">NSJ-26</strain>
    </source>
</reference>
<accession>A0A926EX61</accession>
<dbReference type="GO" id="GO:0004386">
    <property type="term" value="F:helicase activity"/>
    <property type="evidence" value="ECO:0007669"/>
    <property type="project" value="UniProtKB-KW"/>
</dbReference>
<dbReference type="Gene3D" id="3.40.50.300">
    <property type="entry name" value="P-loop containing nucleotide triphosphate hydrolases"/>
    <property type="match status" value="2"/>
</dbReference>
<protein>
    <submittedName>
        <fullName evidence="3">DEAD/DEAH box helicase family protein</fullName>
    </submittedName>
</protein>
<dbReference type="Gene3D" id="3.40.50.150">
    <property type="entry name" value="Vaccinia Virus protein VP39"/>
    <property type="match status" value="1"/>
</dbReference>
<dbReference type="InterPro" id="IPR014001">
    <property type="entry name" value="Helicase_ATP-bd"/>
</dbReference>
<dbReference type="GO" id="GO:0005524">
    <property type="term" value="F:ATP binding"/>
    <property type="evidence" value="ECO:0007669"/>
    <property type="project" value="InterPro"/>
</dbReference>
<name>A0A926EX61_9FIRM</name>
<organism evidence="3 4">
    <name type="scientific">Wansuia hejianensis</name>
    <dbReference type="NCBI Taxonomy" id="2763667"/>
    <lineage>
        <taxon>Bacteria</taxon>
        <taxon>Bacillati</taxon>
        <taxon>Bacillota</taxon>
        <taxon>Clostridia</taxon>
        <taxon>Lachnospirales</taxon>
        <taxon>Lachnospiraceae</taxon>
        <taxon>Wansuia</taxon>
    </lineage>
</organism>
<gene>
    <name evidence="3" type="ORF">H8689_02230</name>
</gene>
<feature type="region of interest" description="Disordered" evidence="1">
    <location>
        <begin position="252"/>
        <end position="408"/>
    </location>
</feature>
<dbReference type="SMART" id="SM00487">
    <property type="entry name" value="DEXDc"/>
    <property type="match status" value="1"/>
</dbReference>
<dbReference type="InterPro" id="IPR001650">
    <property type="entry name" value="Helicase_C-like"/>
</dbReference>
<dbReference type="PANTHER" id="PTHR41313">
    <property type="entry name" value="ADENINE-SPECIFIC METHYLTRANSFERASE"/>
    <property type="match status" value="1"/>
</dbReference>
<dbReference type="Pfam" id="PF00271">
    <property type="entry name" value="Helicase_C"/>
    <property type="match status" value="1"/>
</dbReference>
<keyword evidence="4" id="KW-1185">Reference proteome</keyword>
<evidence type="ECO:0000256" key="1">
    <source>
        <dbReference type="SAM" id="MobiDB-lite"/>
    </source>
</evidence>
<comment type="caution">
    <text evidence="3">The sequence shown here is derived from an EMBL/GenBank/DDBJ whole genome shotgun (WGS) entry which is preliminary data.</text>
</comment>
<feature type="compositionally biased region" description="Basic and acidic residues" evidence="1">
    <location>
        <begin position="268"/>
        <end position="289"/>
    </location>
</feature>
<dbReference type="SUPFAM" id="SSF52540">
    <property type="entry name" value="P-loop containing nucleoside triphosphate hydrolases"/>
    <property type="match status" value="2"/>
</dbReference>
<dbReference type="Proteomes" id="UP000601522">
    <property type="component" value="Unassembled WGS sequence"/>
</dbReference>
<evidence type="ECO:0000313" key="3">
    <source>
        <dbReference type="EMBL" id="MBC8589958.1"/>
    </source>
</evidence>
<dbReference type="InterPro" id="IPR006935">
    <property type="entry name" value="Helicase/UvrB_N"/>
</dbReference>
<dbReference type="GO" id="GO:0016787">
    <property type="term" value="F:hydrolase activity"/>
    <property type="evidence" value="ECO:0007669"/>
    <property type="project" value="InterPro"/>
</dbReference>
<dbReference type="EMBL" id="JACRTK010000001">
    <property type="protein sequence ID" value="MBC8589958.1"/>
    <property type="molecule type" value="Genomic_DNA"/>
</dbReference>
<keyword evidence="3" id="KW-0347">Helicase</keyword>
<sequence>MRINDFEHLIQEIKSRVLSNSDEYISLMRTVGNNYKYDFTSQLSIYDKNARARACGEFDFWRKKFNRTVKRGEKGIPIYKNYGEYGKVTYIFDLSQTVSMSKTTNQVELWKLSNGEESLKAALGLHGAFNEYEIKDMTIDEILENIAYTEVINRGNYILNELKVAPSSRKIFNDFLTESIKIGYASRLDMNYEVDRNKINSVLGSLDEISLIIVGNELNSMVESILERTVTIDKEIDKNKVLTKRPVERYNENIEDRGNEENIGGMDDEFRGETGSIPERREDRERISDDFWTMRNTGRDNLEDEGSVGRSSDERSDLPDPQVRQGQTELHGRGEGGFIPGNVPRQEPNETPTRSRRDSQELYRDGETEDDGEFWTDRETKGRGSNEVGRADGESQSSAEGTSNEGVRLQLDEEISKDRDQEVDNESTSFFVPQYYSKVNPKELMNDEILEQVPRLGKTEEVSAGDKTVHAAYIIPFRSNWTWYLTEYDPETEDAFGLVIGMEPEWGYFNIKELREVGAERLILEDFPKTFKELRDSELKKQLSEEEIHRVFFGQLDSPTRDENLEEEDPEILYMQRELELEKELIAVKVGTDFIIIPRPYLDHIELIEDERQVLVDGVEYHLYKGKTFEDSRKIEFFMDEEVFKAYKINDYLVDVKDQKLNKNPIARDSVIKMWDNPFIVKSIKEELLSIEILPYELKDEYILDARQVRRLQFEDIDELNEFLYNAELYDFDSEKSKEVEQMTFSLDNFEDGEDRQEEIIERPRAKNFVITDEILAESLPPQERLENNINAIRILKMLEEEDRGASKEEQEILAKYVGWGGLSDVFDESKTGQWERARNFLKENLSPSEYETCEESTLTAFYTPKVVIDGIYQALENMGFEKGNILEPSCGVGSFMGSLPEGMHKSKVYGVELDSISGNIAKKLYPENKIQVKGFEETSFSNNFFDVAVGNVPFGEFKVSDRLYDKNNFLIHDYFFAKSIDKVRSGGVIAFITSSGTMDKKDASIRRYIGARCDLLGAIRLPNNTFKGMAGTEVTSDIIFLQKKDSVIEKEEPWYELKTDENGLNYNSYFVENPQMILGEMIEVSGRFGNTITCKAKDNYDLKAELFESIKNIKGKIEPIKIEREDGDSEPEIIPADDNVKNFSFTEKDGKIYMREDSIMREVNRKDKDLDKIRDYIALGNALRDVIDSQLEDRSEVEIKETQEHLNKIYDAFSKEHGYINGRMNTRLLSEDSNFALISSIEKLEEGKFKEKGDIFTKRTIKKAIPVSHVDTPDEALILSIAEKGRVDLDYMEELTDIDEKTLVDSLKGKIFLDIKEFDRENNSLPFTEKEKHNPMAFNYVSIDEYLSGNIRDKISVLDEYIETIERSLRFIDENDSLKLREVESNLLNLKMQRESLKEVMPKELTASEITVRLGATWVPAKDVEEFMFEILKTPGFARWDINVRYSPFTAEWRIEGKSKDGGNDLANMTYGTSRVNAYKIIEDALNLKETKVWDRVTNPDGSTSSILNKKETMLASQKQELLKEEFKNWIFNEPDRRHRLEKIYNEKFNSVRNREYDGSNLHFEGMNTGIILKDHQKNAVARTLYGGNSLLAHSVGAGKTFEMIASAMESKRLGMSSKALFVVPNHLTEQIGRDFMELYPGANIMVATKKDFQPNNRKRFIGKIATGEYDAVIIGHSQFEKIPMSKEYQENHIRSEIEGILQYIEEYKYDRSQNFTVKQLQNTKKKLEGRLKKLNDDFKKDDVVTFEELGVDKLYVDEAHNYKNLFLYTKMRNVAGIGQSEALKSSDMFMKCRYLDEMTGGRGVVFATGTPISNSMTELYTMQRYLQFNELEKNNLQHFDSWASTFGETVTAVELSPEGDKYRTKTRFSKFYNLPELMAMFKEVADIKTADMLDLKVPKAEYETIVTMPTEEQREVLKGISERADRVRDRRVEPEVDNMLKITNDGKKLALDQRLINPLLPDDPDSKVNVCVKNIYSIWDKTRDNRSTQLVFSDMSTPKNDGSFNVYDDIKEKLLDMGVPEKEIAFIHDANTEKQKDELFSKVRKGNVRILLGSTQKMGTGTNVQERLIATHDLDVPWRPADLEQRAGRIVRRGNRNDKVKIFRYVTENTFDSYLWQTIENKQKFISQIMTSKTPARVAEDVDENTLSYAEIKALATGNPLIKEKMDLDIEVTKLKMLEGNYKSNLYSLEDKIIKTYPREIEKYEKSIEGAKKDIARTEPQGTGDNKFTSIKIGDEEIKDRKIAGDKILEAIKGIKLRDKKVIGEYRGFPIEVTYSVITNEHNFNLKGSNNHYGDLGQNRDGNITRMDNVIDKIPDSLKRFEERLVATKEQFEIAKEEVKKPFDKAEELKNKVARLAEINKLLDMGEVEELENLSPLIEDVKRAIVDYLNKEFGEDHAYEDFNTLFPDEGHIGLAYTTTEDGNHEIQYEISLKDYSWTQYVDNKEISHRSYLEDEDGGTVNKEQALEAFLLDLKYGEFNDYVRVDENDLREKLGLEIDDDGNYYDPLEKDLDNDGIPDRYDNDFRSSNYFESTYDVDGLKKDDKESTLGKLKKYKAKVREEFSLSQEDIDKEKDKGAR</sequence>
<dbReference type="PANTHER" id="PTHR41313:SF1">
    <property type="entry name" value="DNA METHYLASE ADENINE-SPECIFIC DOMAIN-CONTAINING PROTEIN"/>
    <property type="match status" value="1"/>
</dbReference>
<keyword evidence="3" id="KW-0067">ATP-binding</keyword>
<dbReference type="InterPro" id="IPR027417">
    <property type="entry name" value="P-loop_NTPase"/>
</dbReference>
<dbReference type="InterPro" id="IPR052933">
    <property type="entry name" value="DNA_Protect_Modify"/>
</dbReference>
<dbReference type="PRINTS" id="PR00507">
    <property type="entry name" value="N12N6MTFRASE"/>
</dbReference>
<feature type="compositionally biased region" description="Basic and acidic residues" evidence="1">
    <location>
        <begin position="375"/>
        <end position="393"/>
    </location>
</feature>
<feature type="compositionally biased region" description="Basic and acidic residues" evidence="1">
    <location>
        <begin position="353"/>
        <end position="366"/>
    </location>
</feature>
<dbReference type="SMART" id="SM00490">
    <property type="entry name" value="HELICc"/>
    <property type="match status" value="1"/>
</dbReference>
<dbReference type="GO" id="GO:0003677">
    <property type="term" value="F:DNA binding"/>
    <property type="evidence" value="ECO:0007669"/>
    <property type="project" value="InterPro"/>
</dbReference>
<dbReference type="SUPFAM" id="SSF53335">
    <property type="entry name" value="S-adenosyl-L-methionine-dependent methyltransferases"/>
    <property type="match status" value="1"/>
</dbReference>